<accession>A0ACC2X7V3</accession>
<keyword evidence="2" id="KW-1185">Reference proteome</keyword>
<evidence type="ECO:0000313" key="2">
    <source>
        <dbReference type="Proteomes" id="UP001234202"/>
    </source>
</evidence>
<sequence length="575" mass="63145">MNPLTYGGDEVSALVLDFGTQNTRAGYAGEEIPRCVVPTAYGYMEVEAEVPVESISTGVAVEDIAMNGNGSAGEEGTSPPLETPKPTEDLVEKIQDEQRQETADRVDGMDGIEEESKTGEDGDGKSAEPTEPTGTSEATQAADDKRLSPSERQRQGSPAQANGSNGINSTKQSQPTMKKVRQKRFYVGEEGVNVWRAGMEVGSMMTDGIITEAEPLPHLLSHILHDKLGVDPSEHALMVTEPAWNTPRARETLAEIAFEGEGVPAFYIACNAVLSAFSAGKSTALIVDIGQDLVNVVPICEGYAIRAGTMRQPLSMTFLESQIEATLRQSNPNITFTPHHYVKGRTPVALDQPAQVVLNQQRIDKSTASWRSYAEQRVVQDWKESVCEVSPFPYEPHSANRQSKFYEFPDGYNHYYGNERYQLPEMLFKPETFVNKTVPIPSRLGSTPDSETSHSLSHIVGLADLVHNSIFALDVDQRAALLQNIVVIGGGSFMPGLTDRLNFELAQRIPGSKIKIHSPGNSIERKYSAWLGGSILASLGTFHQLWVGQDEWKEHGANILRQRKPFYFGQSEYLD</sequence>
<dbReference type="EMBL" id="JASBWV010000025">
    <property type="protein sequence ID" value="KAJ9119352.1"/>
    <property type="molecule type" value="Genomic_DNA"/>
</dbReference>
<name>A0ACC2X7V3_9TREE</name>
<reference evidence="1" key="1">
    <citation type="submission" date="2023-04" db="EMBL/GenBank/DDBJ databases">
        <title>Draft Genome sequencing of Naganishia species isolated from polar environments using Oxford Nanopore Technology.</title>
        <authorList>
            <person name="Leo P."/>
            <person name="Venkateswaran K."/>
        </authorList>
    </citation>
    <scope>NUCLEOTIDE SEQUENCE</scope>
    <source>
        <strain evidence="1">DBVPG 5303</strain>
    </source>
</reference>
<comment type="caution">
    <text evidence="1">The sequence shown here is derived from an EMBL/GenBank/DDBJ whole genome shotgun (WGS) entry which is preliminary data.</text>
</comment>
<organism evidence="1 2">
    <name type="scientific">Naganishia onofrii</name>
    <dbReference type="NCBI Taxonomy" id="1851511"/>
    <lineage>
        <taxon>Eukaryota</taxon>
        <taxon>Fungi</taxon>
        <taxon>Dikarya</taxon>
        <taxon>Basidiomycota</taxon>
        <taxon>Agaricomycotina</taxon>
        <taxon>Tremellomycetes</taxon>
        <taxon>Filobasidiales</taxon>
        <taxon>Filobasidiaceae</taxon>
        <taxon>Naganishia</taxon>
    </lineage>
</organism>
<protein>
    <submittedName>
        <fullName evidence="1">Uncharacterized protein</fullName>
    </submittedName>
</protein>
<proteinExistence type="predicted"/>
<evidence type="ECO:0000313" key="1">
    <source>
        <dbReference type="EMBL" id="KAJ9119352.1"/>
    </source>
</evidence>
<gene>
    <name evidence="1" type="ORF">QFC24_005823</name>
</gene>
<dbReference type="Proteomes" id="UP001234202">
    <property type="component" value="Unassembled WGS sequence"/>
</dbReference>